<reference evidence="2 3" key="1">
    <citation type="journal article" date="2018" name="Nat. Ecol. Evol.">
        <title>Pezizomycetes genomes reveal the molecular basis of ectomycorrhizal truffle lifestyle.</title>
        <authorList>
            <person name="Murat C."/>
            <person name="Payen T."/>
            <person name="Noel B."/>
            <person name="Kuo A."/>
            <person name="Morin E."/>
            <person name="Chen J."/>
            <person name="Kohler A."/>
            <person name="Krizsan K."/>
            <person name="Balestrini R."/>
            <person name="Da Silva C."/>
            <person name="Montanini B."/>
            <person name="Hainaut M."/>
            <person name="Levati E."/>
            <person name="Barry K.W."/>
            <person name="Belfiori B."/>
            <person name="Cichocki N."/>
            <person name="Clum A."/>
            <person name="Dockter R.B."/>
            <person name="Fauchery L."/>
            <person name="Guy J."/>
            <person name="Iotti M."/>
            <person name="Le Tacon F."/>
            <person name="Lindquist E.A."/>
            <person name="Lipzen A."/>
            <person name="Malagnac F."/>
            <person name="Mello A."/>
            <person name="Molinier V."/>
            <person name="Miyauchi S."/>
            <person name="Poulain J."/>
            <person name="Riccioni C."/>
            <person name="Rubini A."/>
            <person name="Sitrit Y."/>
            <person name="Splivallo R."/>
            <person name="Traeger S."/>
            <person name="Wang M."/>
            <person name="Zifcakova L."/>
            <person name="Wipf D."/>
            <person name="Zambonelli A."/>
            <person name="Paolocci F."/>
            <person name="Nowrousian M."/>
            <person name="Ottonello S."/>
            <person name="Baldrian P."/>
            <person name="Spatafora J.W."/>
            <person name="Henrissat B."/>
            <person name="Nagy L.G."/>
            <person name="Aury J.M."/>
            <person name="Wincker P."/>
            <person name="Grigoriev I.V."/>
            <person name="Bonfante P."/>
            <person name="Martin F.M."/>
        </authorList>
    </citation>
    <scope>NUCLEOTIDE SEQUENCE [LARGE SCALE GENOMIC DNA]</scope>
    <source>
        <strain evidence="2 3">120613-1</strain>
    </source>
</reference>
<proteinExistence type="predicted"/>
<name>A0A3N4IT01_9PEZI</name>
<feature type="region of interest" description="Disordered" evidence="1">
    <location>
        <begin position="201"/>
        <end position="223"/>
    </location>
</feature>
<gene>
    <name evidence="2" type="ORF">L873DRAFT_1796401</name>
</gene>
<dbReference type="Proteomes" id="UP000276215">
    <property type="component" value="Unassembled WGS sequence"/>
</dbReference>
<sequence>MPPDTNLPPPSYGPHPAIIMDPASGIRNLRPNQIFELQAEYEGDLRFRGVSEKDLQNWKSANPEIMENKDIRYEYNFLAETLILKCMPTATHDSLQIFFTENVFGSLVERLGLAQATGLVDIGSGTTFAGFKGDWRGSSEKLPDAYVKLPSAKFPAVVCEAGWTETHEQLMDDARLWPLHTGGQTRIVIVVSFSENNTRKHLDVEDEKSGDEIQSSRGGSAEQKMIGSIDGSMDVNDLAEWLMDLSQQDKLRKPLVRDLKVTLHVYRACENHEDIIESFGATILPSPPIDAKGPTEFGITLEDILGDYVPEGQDPMDIIAFSLPRLKEFVIRSLPNTQWLRATRRAKKLMIEAGEWEDQDTFAQCKRQRLDSAQVSK</sequence>
<organism evidence="2 3">
    <name type="scientific">Choiromyces venosus 120613-1</name>
    <dbReference type="NCBI Taxonomy" id="1336337"/>
    <lineage>
        <taxon>Eukaryota</taxon>
        <taxon>Fungi</taxon>
        <taxon>Dikarya</taxon>
        <taxon>Ascomycota</taxon>
        <taxon>Pezizomycotina</taxon>
        <taxon>Pezizomycetes</taxon>
        <taxon>Pezizales</taxon>
        <taxon>Tuberaceae</taxon>
        <taxon>Choiromyces</taxon>
    </lineage>
</organism>
<dbReference type="EMBL" id="ML120635">
    <property type="protein sequence ID" value="RPA88936.1"/>
    <property type="molecule type" value="Genomic_DNA"/>
</dbReference>
<accession>A0A3N4IT01</accession>
<protein>
    <submittedName>
        <fullName evidence="2">Uncharacterized protein</fullName>
    </submittedName>
</protein>
<dbReference type="OrthoDB" id="76567at2759"/>
<evidence type="ECO:0000313" key="3">
    <source>
        <dbReference type="Proteomes" id="UP000276215"/>
    </source>
</evidence>
<evidence type="ECO:0000256" key="1">
    <source>
        <dbReference type="SAM" id="MobiDB-lite"/>
    </source>
</evidence>
<dbReference type="AlphaFoldDB" id="A0A3N4IT01"/>
<keyword evidence="3" id="KW-1185">Reference proteome</keyword>
<evidence type="ECO:0000313" key="2">
    <source>
        <dbReference type="EMBL" id="RPA88936.1"/>
    </source>
</evidence>